<evidence type="ECO:0000313" key="1">
    <source>
        <dbReference type="EMBL" id="PHV70539.1"/>
    </source>
</evidence>
<keyword evidence="2" id="KW-1185">Reference proteome</keyword>
<dbReference type="EMBL" id="PEDL01000009">
    <property type="protein sequence ID" value="PHV70539.1"/>
    <property type="molecule type" value="Genomic_DNA"/>
</dbReference>
<accession>A0AC61DB67</accession>
<protein>
    <submittedName>
        <fullName evidence="1">Cysteine synthase</fullName>
    </submittedName>
</protein>
<dbReference type="Proteomes" id="UP000224460">
    <property type="component" value="Unassembled WGS sequence"/>
</dbReference>
<comment type="caution">
    <text evidence="1">The sequence shown here is derived from an EMBL/GenBank/DDBJ whole genome shotgun (WGS) entry which is preliminary data.</text>
</comment>
<reference evidence="1" key="1">
    <citation type="submission" date="2017-10" db="EMBL/GenBank/DDBJ databases">
        <title>Genome sequence of cellulolytic Lachnospiraceae bacterium XHS1971 isolated from hotspring sediment.</title>
        <authorList>
            <person name="Vasudevan G."/>
            <person name="Joshi A.J."/>
            <person name="Hivarkar S."/>
            <person name="Lanjekar V.B."/>
            <person name="Dhakephalkar P.K."/>
            <person name="Dagar S."/>
        </authorList>
    </citation>
    <scope>NUCLEOTIDE SEQUENCE</scope>
    <source>
        <strain evidence="1">XHS1971</strain>
    </source>
</reference>
<proteinExistence type="predicted"/>
<evidence type="ECO:0000313" key="2">
    <source>
        <dbReference type="Proteomes" id="UP000224460"/>
    </source>
</evidence>
<sequence length="525" mass="57511">MHYINDIRDLIGNTPLLKLNHLAPEIEANIFAKLEYLNPGGSVKDRVGLEILEAAEKEGKLLPGYTIIEATAGNMGIGLAMAAFEKGYEVKLVVPAKFALEKQILMKALGAEIIITPTEEGIEGAIRKAKELADTIPSSFTPSQFENRHNIYAHFKTGREIYEALDGQIDILVAGAGSGGTVMGIATYLKAQNPKIKVVLADPVGSILGGGEEGSYHIEGIGNHFIPSIFDPSVIDEVEKISDEEASYYVQLLGKKEGVLVGASSGAAVAASIKQAYKAQKTVNIVTVLPDRSDRYFSQNLYDFDLRLSDFRFKALFDNWADAYDGTIMASTGEYLEVFENYDSILKDTVAAIHKPEGALVLDLGSGTGNLAHQAALAGYRVLGIEPNERMRQIAKAKYPSITFLEGTFLNLPHSDEQVDAIISSYAFHHLSDQEKGAAIKLFASKLKNHGKVIFADTTYASVEAQKSLLQEAEAKGYKSLTRDLKTEFYTTHQVLEKLFKNQGFSIQFVQKNKFVWILIATKET</sequence>
<name>A0AC61DB67_9FIRM</name>
<organism evidence="1 2">
    <name type="scientific">Sporanaerobium hydrogeniformans</name>
    <dbReference type="NCBI Taxonomy" id="3072179"/>
    <lineage>
        <taxon>Bacteria</taxon>
        <taxon>Bacillati</taxon>
        <taxon>Bacillota</taxon>
        <taxon>Clostridia</taxon>
        <taxon>Lachnospirales</taxon>
        <taxon>Lachnospiraceae</taxon>
        <taxon>Sporanaerobium</taxon>
    </lineage>
</organism>
<gene>
    <name evidence="1" type="ORF">CS063_09555</name>
</gene>